<organism evidence="1 2">
    <name type="scientific">Streptomyces azureus</name>
    <dbReference type="NCBI Taxonomy" id="146537"/>
    <lineage>
        <taxon>Bacteria</taxon>
        <taxon>Bacillati</taxon>
        <taxon>Actinomycetota</taxon>
        <taxon>Actinomycetes</taxon>
        <taxon>Kitasatosporales</taxon>
        <taxon>Streptomycetaceae</taxon>
        <taxon>Streptomyces</taxon>
    </lineage>
</organism>
<name>A0A0K8PKX5_STRAJ</name>
<dbReference type="Pfam" id="PF15575">
    <property type="entry name" value="Imm49"/>
    <property type="match status" value="1"/>
</dbReference>
<dbReference type="AlphaFoldDB" id="A0A0K8PKX5"/>
<keyword evidence="2" id="KW-1185">Reference proteome</keyword>
<protein>
    <recommendedName>
        <fullName evidence="3">Immunity protein 49</fullName>
    </recommendedName>
</protein>
<sequence length="286" mass="31961">MSVTIARHGEPGPQSASWAEALGEDVAADAEKVERLPGKIDFMFRTALLHLQARCTVDPRAAQLETWEATVSALQIGSALFAATGQADGTVECRINHKVRRVPAIGPRPYADAGNWLTTFWLAIVCRDQKRITQLCEIPVDRLRSPDGQFDDYVYHWVAALQAYWLQGPGLVDELTNTFQKSHPDVATLAPRDLLQSVLYPPINLFHRFLRKDHDGFNQALVEALELHKAFWTADEDRAKDPEGRIALGPLAIACLAYDGEIPIQVVSDYLPKHLLERAWLGEFET</sequence>
<dbReference type="PATRIC" id="fig|146537.3.peg.3568"/>
<dbReference type="InterPro" id="IPR029074">
    <property type="entry name" value="Imm49"/>
</dbReference>
<evidence type="ECO:0008006" key="3">
    <source>
        <dbReference type="Google" id="ProtNLM"/>
    </source>
</evidence>
<gene>
    <name evidence="1" type="ORF">SAZU_3368</name>
</gene>
<dbReference type="Proteomes" id="UP000053859">
    <property type="component" value="Unassembled WGS sequence"/>
</dbReference>
<accession>A0A0K8PKX5</accession>
<evidence type="ECO:0000313" key="2">
    <source>
        <dbReference type="Proteomes" id="UP000053859"/>
    </source>
</evidence>
<evidence type="ECO:0000313" key="1">
    <source>
        <dbReference type="EMBL" id="GAP48542.1"/>
    </source>
</evidence>
<dbReference type="OrthoDB" id="3476420at2"/>
<reference evidence="1" key="1">
    <citation type="journal article" date="2015" name="Genome Announc.">
        <title>Draft Genome Sequence of Thiostrepton-Producing Streptomyces azureus ATCC 14921.</title>
        <authorList>
            <person name="Sakihara K."/>
            <person name="Maeda J."/>
            <person name="Tashiro K."/>
            <person name="Fujino Y."/>
            <person name="Kuhara S."/>
            <person name="Ohshima T."/>
            <person name="Ogata S."/>
            <person name="Doi K."/>
        </authorList>
    </citation>
    <scope>NUCLEOTIDE SEQUENCE [LARGE SCALE GENOMIC DNA]</scope>
    <source>
        <strain evidence="1">ATCC14921</strain>
    </source>
</reference>
<proteinExistence type="predicted"/>
<dbReference type="EMBL" id="DF968264">
    <property type="protein sequence ID" value="GAP48542.1"/>
    <property type="molecule type" value="Genomic_DNA"/>
</dbReference>
<dbReference type="RefSeq" id="WP_059417971.1">
    <property type="nucleotide sequence ID" value="NZ_DF968264.1"/>
</dbReference>